<organism evidence="1">
    <name type="scientific">marine sediment metagenome</name>
    <dbReference type="NCBI Taxonomy" id="412755"/>
    <lineage>
        <taxon>unclassified sequences</taxon>
        <taxon>metagenomes</taxon>
        <taxon>ecological metagenomes</taxon>
    </lineage>
</organism>
<gene>
    <name evidence="1" type="ORF">LCGC14_2595210</name>
</gene>
<dbReference type="GO" id="GO:0008168">
    <property type="term" value="F:methyltransferase activity"/>
    <property type="evidence" value="ECO:0007669"/>
    <property type="project" value="InterPro"/>
</dbReference>
<dbReference type="EMBL" id="LAZR01043670">
    <property type="protein sequence ID" value="KKL06521.1"/>
    <property type="molecule type" value="Genomic_DNA"/>
</dbReference>
<name>A0A0F9CLF4_9ZZZZ</name>
<evidence type="ECO:0008006" key="2">
    <source>
        <dbReference type="Google" id="ProtNLM"/>
    </source>
</evidence>
<comment type="caution">
    <text evidence="1">The sequence shown here is derived from an EMBL/GenBank/DDBJ whole genome shotgun (WGS) entry which is preliminary data.</text>
</comment>
<dbReference type="AlphaFoldDB" id="A0A0F9CLF4"/>
<dbReference type="InterPro" id="IPR029063">
    <property type="entry name" value="SAM-dependent_MTases_sf"/>
</dbReference>
<sequence length="137" mass="14617">MTVEIICADAREALAAMPETSVDAIVTDPPYGLEFMGKEWDRFTGGAVGGYANRLTPSWHSGSWQNKRCLKCGHIASGGSPCLCANPDWVVEIGKTNASALAQQAFHHAWAIEALQGALNGTAPDEFEALDLGIEEI</sequence>
<reference evidence="1" key="1">
    <citation type="journal article" date="2015" name="Nature">
        <title>Complex archaea that bridge the gap between prokaryotes and eukaryotes.</title>
        <authorList>
            <person name="Spang A."/>
            <person name="Saw J.H."/>
            <person name="Jorgensen S.L."/>
            <person name="Zaremba-Niedzwiedzka K."/>
            <person name="Martijn J."/>
            <person name="Lind A.E."/>
            <person name="van Eijk R."/>
            <person name="Schleper C."/>
            <person name="Guy L."/>
            <person name="Ettema T.J."/>
        </authorList>
    </citation>
    <scope>NUCLEOTIDE SEQUENCE</scope>
</reference>
<accession>A0A0F9CLF4</accession>
<dbReference type="Gene3D" id="3.40.50.150">
    <property type="entry name" value="Vaccinia Virus protein VP39"/>
    <property type="match status" value="1"/>
</dbReference>
<dbReference type="GO" id="GO:0003676">
    <property type="term" value="F:nucleic acid binding"/>
    <property type="evidence" value="ECO:0007669"/>
    <property type="project" value="InterPro"/>
</dbReference>
<dbReference type="SUPFAM" id="SSF53335">
    <property type="entry name" value="S-adenosyl-L-methionine-dependent methyltransferases"/>
    <property type="match status" value="1"/>
</dbReference>
<protein>
    <recommendedName>
        <fullName evidence="2">DNA methylase N-4/N-6 domain-containing protein</fullName>
    </recommendedName>
</protein>
<dbReference type="PROSITE" id="PS00092">
    <property type="entry name" value="N6_MTASE"/>
    <property type="match status" value="1"/>
</dbReference>
<proteinExistence type="predicted"/>
<dbReference type="InterPro" id="IPR002052">
    <property type="entry name" value="DNA_methylase_N6_adenine_CS"/>
</dbReference>
<dbReference type="GO" id="GO:0032259">
    <property type="term" value="P:methylation"/>
    <property type="evidence" value="ECO:0007669"/>
    <property type="project" value="InterPro"/>
</dbReference>
<evidence type="ECO:0000313" key="1">
    <source>
        <dbReference type="EMBL" id="KKL06521.1"/>
    </source>
</evidence>